<dbReference type="Proteomes" id="UP000478483">
    <property type="component" value="Unassembled WGS sequence"/>
</dbReference>
<dbReference type="SMART" id="SM00530">
    <property type="entry name" value="HTH_XRE"/>
    <property type="match status" value="1"/>
</dbReference>
<dbReference type="InterPro" id="IPR001387">
    <property type="entry name" value="Cro/C1-type_HTH"/>
</dbReference>
<dbReference type="PaxDb" id="166486-ERS852572_02744"/>
<feature type="domain" description="HTH cro/C1-type" evidence="1">
    <location>
        <begin position="16"/>
        <end position="70"/>
    </location>
</feature>
<protein>
    <submittedName>
        <fullName evidence="2 3">Helix-turn-helix domain</fullName>
    </submittedName>
</protein>
<dbReference type="Pfam" id="PF12844">
    <property type="entry name" value="HTH_19"/>
    <property type="match status" value="1"/>
</dbReference>
<organism evidence="2 4">
    <name type="scientific">Roseburia intestinalis</name>
    <dbReference type="NCBI Taxonomy" id="166486"/>
    <lineage>
        <taxon>Bacteria</taxon>
        <taxon>Bacillati</taxon>
        <taxon>Bacillota</taxon>
        <taxon>Clostridia</taxon>
        <taxon>Lachnospirales</taxon>
        <taxon>Lachnospiraceae</taxon>
        <taxon>Roseburia</taxon>
    </lineage>
</organism>
<dbReference type="SUPFAM" id="SSF47413">
    <property type="entry name" value="lambda repressor-like DNA-binding domains"/>
    <property type="match status" value="1"/>
</dbReference>
<dbReference type="OrthoDB" id="2052854at2"/>
<name>A0A173VC41_9FIRM</name>
<dbReference type="GO" id="GO:0003677">
    <property type="term" value="F:DNA binding"/>
    <property type="evidence" value="ECO:0007669"/>
    <property type="project" value="InterPro"/>
</dbReference>
<sequence>MKAEKKEINIQIGKRLQTARENSGYTQEVFAETLDVGVEHYRKIESGVYGLQPEKMLILYEKYRIEPTYLVTGDTNHKVDIELFLANCSREERDAFIDRMLAYMRKLMTGR</sequence>
<reference evidence="2 4" key="1">
    <citation type="submission" date="2015-09" db="EMBL/GenBank/DDBJ databases">
        <authorList>
            <consortium name="Pathogen Informatics"/>
        </authorList>
    </citation>
    <scope>NUCLEOTIDE SEQUENCE [LARGE SCALE GENOMIC DNA]</scope>
    <source>
        <strain evidence="2 4">2789STDY5834960</strain>
    </source>
</reference>
<dbReference type="EMBL" id="CYXZ01000021">
    <property type="protein sequence ID" value="CUN23725.1"/>
    <property type="molecule type" value="Genomic_DNA"/>
</dbReference>
<evidence type="ECO:0000313" key="5">
    <source>
        <dbReference type="Proteomes" id="UP000478483"/>
    </source>
</evidence>
<evidence type="ECO:0000313" key="2">
    <source>
        <dbReference type="EMBL" id="CUN23725.1"/>
    </source>
</evidence>
<dbReference type="RefSeq" id="WP_006859200.1">
    <property type="nucleotide sequence ID" value="NZ_CABIYH010000021.1"/>
</dbReference>
<gene>
    <name evidence="2" type="ORF">ERS852572_02744</name>
    <name evidence="3" type="ORF">GMD50_05930</name>
</gene>
<dbReference type="Gene3D" id="1.10.260.40">
    <property type="entry name" value="lambda repressor-like DNA-binding domains"/>
    <property type="match status" value="1"/>
</dbReference>
<dbReference type="CDD" id="cd00093">
    <property type="entry name" value="HTH_XRE"/>
    <property type="match status" value="1"/>
</dbReference>
<proteinExistence type="predicted"/>
<dbReference type="InterPro" id="IPR010982">
    <property type="entry name" value="Lambda_DNA-bd_dom_sf"/>
</dbReference>
<reference evidence="3 5" key="2">
    <citation type="journal article" date="2019" name="Nat. Med.">
        <title>A library of human gut bacterial isolates paired with longitudinal multiomics data enables mechanistic microbiome research.</title>
        <authorList>
            <person name="Poyet M."/>
            <person name="Groussin M."/>
            <person name="Gibbons S.M."/>
            <person name="Avila-Pacheco J."/>
            <person name="Jiang X."/>
            <person name="Kearney S.M."/>
            <person name="Perrotta A.R."/>
            <person name="Berdy B."/>
            <person name="Zhao S."/>
            <person name="Lieberman T.D."/>
            <person name="Swanson P.K."/>
            <person name="Smith M."/>
            <person name="Roesemann S."/>
            <person name="Alexander J.E."/>
            <person name="Rich S.A."/>
            <person name="Livny J."/>
            <person name="Vlamakis H."/>
            <person name="Clish C."/>
            <person name="Bullock K."/>
            <person name="Deik A."/>
            <person name="Scott J."/>
            <person name="Pierce K.A."/>
            <person name="Xavier R.J."/>
            <person name="Alm E.J."/>
        </authorList>
    </citation>
    <scope>NUCLEOTIDE SEQUENCE [LARGE SCALE GENOMIC DNA]</scope>
    <source>
        <strain evidence="3 5">BIOML-A1</strain>
    </source>
</reference>
<dbReference type="GeneID" id="61431814"/>
<evidence type="ECO:0000259" key="1">
    <source>
        <dbReference type="PROSITE" id="PS50943"/>
    </source>
</evidence>
<dbReference type="STRING" id="166486.ERS852572_02744"/>
<dbReference type="AlphaFoldDB" id="A0A173VC41"/>
<evidence type="ECO:0000313" key="3">
    <source>
        <dbReference type="EMBL" id="MTR84607.1"/>
    </source>
</evidence>
<dbReference type="EMBL" id="WNAJ01000005">
    <property type="protein sequence ID" value="MTR84607.1"/>
    <property type="molecule type" value="Genomic_DNA"/>
</dbReference>
<dbReference type="Proteomes" id="UP000095350">
    <property type="component" value="Unassembled WGS sequence"/>
</dbReference>
<evidence type="ECO:0000313" key="4">
    <source>
        <dbReference type="Proteomes" id="UP000095350"/>
    </source>
</evidence>
<accession>A0A173VC41</accession>
<dbReference type="PROSITE" id="PS50943">
    <property type="entry name" value="HTH_CROC1"/>
    <property type="match status" value="1"/>
</dbReference>